<dbReference type="Pfam" id="PF07179">
    <property type="entry name" value="SseB"/>
    <property type="match status" value="1"/>
</dbReference>
<organism evidence="2 3">
    <name type="scientific">Pseudoclavibacter caeni</name>
    <dbReference type="NCBI Taxonomy" id="908846"/>
    <lineage>
        <taxon>Bacteria</taxon>
        <taxon>Bacillati</taxon>
        <taxon>Actinomycetota</taxon>
        <taxon>Actinomycetes</taxon>
        <taxon>Micrococcales</taxon>
        <taxon>Microbacteriaceae</taxon>
        <taxon>Pseudoclavibacter</taxon>
    </lineage>
</organism>
<proteinExistence type="predicted"/>
<feature type="domain" description="SseB protein N-terminal" evidence="1">
    <location>
        <begin position="42"/>
        <end position="161"/>
    </location>
</feature>
<reference evidence="2 3" key="1">
    <citation type="submission" date="2019-09" db="EMBL/GenBank/DDBJ databases">
        <title>Phylogeny of genus Pseudoclavibacter and closely related genus.</title>
        <authorList>
            <person name="Li Y."/>
        </authorList>
    </citation>
    <scope>NUCLEOTIDE SEQUENCE [LARGE SCALE GENOMIC DNA]</scope>
    <source>
        <strain evidence="2 3">JCM 16921</strain>
    </source>
</reference>
<name>A0A7C8BMX5_9MICO</name>
<dbReference type="EMBL" id="WBKA01000004">
    <property type="protein sequence ID" value="KAB1631864.1"/>
    <property type="molecule type" value="Genomic_DNA"/>
</dbReference>
<keyword evidence="3" id="KW-1185">Reference proteome</keyword>
<dbReference type="RefSeq" id="WP_158036333.1">
    <property type="nucleotide sequence ID" value="NZ_BAAAZV010000020.1"/>
</dbReference>
<evidence type="ECO:0000313" key="2">
    <source>
        <dbReference type="EMBL" id="KAB1631864.1"/>
    </source>
</evidence>
<gene>
    <name evidence="2" type="ORF">F8O02_05920</name>
</gene>
<comment type="caution">
    <text evidence="2">The sequence shown here is derived from an EMBL/GenBank/DDBJ whole genome shotgun (WGS) entry which is preliminary data.</text>
</comment>
<evidence type="ECO:0000313" key="3">
    <source>
        <dbReference type="Proteomes" id="UP000481339"/>
    </source>
</evidence>
<dbReference type="Proteomes" id="UP000481339">
    <property type="component" value="Unassembled WGS sequence"/>
</dbReference>
<dbReference type="AlphaFoldDB" id="A0A7C8BMX5"/>
<sequence length="259" mass="27797">MSETCAAGLPADSAGTPWAGRRFEANRFAADDGTAPAAWLAAVRRFRLGEIRISDVIAELHRTRLLIPLVAHLEQGETTSGGLTADKAAELATVTVATPDGQRALPVFSSVQAMQAWNPDARPVPAEAPRVALAAAGEHTPRVVVDPGTESEFVVRWPALEALATGETWRPAIEDPRVLDAFLRPAAELPSIKSLVLVPGDPHSRLAGPEILVQLEVIDGLEAADLQEMADWLGEQWRADETIMAEVDSIGVRFVRSPR</sequence>
<protein>
    <submittedName>
        <fullName evidence="2">SseB family protein</fullName>
    </submittedName>
</protein>
<dbReference type="InterPro" id="IPR009839">
    <property type="entry name" value="SseB_N"/>
</dbReference>
<accession>A0A7C8BMX5</accession>
<dbReference type="OrthoDB" id="5188303at2"/>
<evidence type="ECO:0000259" key="1">
    <source>
        <dbReference type="Pfam" id="PF07179"/>
    </source>
</evidence>